<gene>
    <name evidence="2" type="ORF">GCM10023208_12690</name>
</gene>
<comment type="caution">
    <text evidence="2">The sequence shown here is derived from an EMBL/GenBank/DDBJ whole genome shotgun (WGS) entry which is preliminary data.</text>
</comment>
<evidence type="ECO:0000259" key="1">
    <source>
        <dbReference type="PROSITE" id="PS51186"/>
    </source>
</evidence>
<dbReference type="InterPro" id="IPR000182">
    <property type="entry name" value="GNAT_dom"/>
</dbReference>
<protein>
    <recommendedName>
        <fullName evidence="1">N-acetyltransferase domain-containing protein</fullName>
    </recommendedName>
</protein>
<proteinExistence type="predicted"/>
<dbReference type="PANTHER" id="PTHR43441">
    <property type="entry name" value="RIBOSOMAL-PROTEIN-SERINE ACETYLTRANSFERASE"/>
    <property type="match status" value="1"/>
</dbReference>
<organism evidence="2 3">
    <name type="scientific">Erythrobacter westpacificensis</name>
    <dbReference type="NCBI Taxonomy" id="1055231"/>
    <lineage>
        <taxon>Bacteria</taxon>
        <taxon>Pseudomonadati</taxon>
        <taxon>Pseudomonadota</taxon>
        <taxon>Alphaproteobacteria</taxon>
        <taxon>Sphingomonadales</taxon>
        <taxon>Erythrobacteraceae</taxon>
        <taxon>Erythrobacter/Porphyrobacter group</taxon>
        <taxon>Erythrobacter</taxon>
    </lineage>
</organism>
<sequence>MHGAAMTKTPALATPRFNCRPLQRGDERALWPAFSSDEAMRYWGRGPFDDRDEFRDYLFDKGGTWGGRTWVCEPKEGGAPVFRMVASSDVEQVAEIGYILVPGNEGRGIARECLTALITHLFRTEGYHRIFADVDPRNRRSNALLERLGFTREGHLRHTMKTHIGWCDTALWGLLSDEWNEG</sequence>
<evidence type="ECO:0000313" key="2">
    <source>
        <dbReference type="EMBL" id="GAA5052135.1"/>
    </source>
</evidence>
<evidence type="ECO:0000313" key="3">
    <source>
        <dbReference type="Proteomes" id="UP001500518"/>
    </source>
</evidence>
<dbReference type="InterPro" id="IPR016181">
    <property type="entry name" value="Acyl_CoA_acyltransferase"/>
</dbReference>
<dbReference type="Gene3D" id="3.40.630.30">
    <property type="match status" value="1"/>
</dbReference>
<name>A0ABP9K9C3_9SPHN</name>
<accession>A0ABP9K9C3</accession>
<keyword evidence="3" id="KW-1185">Reference proteome</keyword>
<dbReference type="EMBL" id="BAABHV010000009">
    <property type="protein sequence ID" value="GAA5052135.1"/>
    <property type="molecule type" value="Genomic_DNA"/>
</dbReference>
<feature type="domain" description="N-acetyltransferase" evidence="1">
    <location>
        <begin position="17"/>
        <end position="178"/>
    </location>
</feature>
<dbReference type="InterPro" id="IPR051908">
    <property type="entry name" value="Ribosomal_N-acetyltransferase"/>
</dbReference>
<dbReference type="SUPFAM" id="SSF55729">
    <property type="entry name" value="Acyl-CoA N-acyltransferases (Nat)"/>
    <property type="match status" value="1"/>
</dbReference>
<dbReference type="Pfam" id="PF13302">
    <property type="entry name" value="Acetyltransf_3"/>
    <property type="match status" value="1"/>
</dbReference>
<reference evidence="3" key="1">
    <citation type="journal article" date="2019" name="Int. J. Syst. Evol. Microbiol.">
        <title>The Global Catalogue of Microorganisms (GCM) 10K type strain sequencing project: providing services to taxonomists for standard genome sequencing and annotation.</title>
        <authorList>
            <consortium name="The Broad Institute Genomics Platform"/>
            <consortium name="The Broad Institute Genome Sequencing Center for Infectious Disease"/>
            <person name="Wu L."/>
            <person name="Ma J."/>
        </authorList>
    </citation>
    <scope>NUCLEOTIDE SEQUENCE [LARGE SCALE GENOMIC DNA]</scope>
    <source>
        <strain evidence="3">JCM 18014</strain>
    </source>
</reference>
<dbReference type="PROSITE" id="PS51186">
    <property type="entry name" value="GNAT"/>
    <property type="match status" value="1"/>
</dbReference>
<dbReference type="PANTHER" id="PTHR43441:SF2">
    <property type="entry name" value="FAMILY ACETYLTRANSFERASE, PUTATIVE (AFU_ORTHOLOGUE AFUA_7G00850)-RELATED"/>
    <property type="match status" value="1"/>
</dbReference>
<dbReference type="Proteomes" id="UP001500518">
    <property type="component" value="Unassembled WGS sequence"/>
</dbReference>